<evidence type="ECO:0000259" key="10">
    <source>
        <dbReference type="PROSITE" id="PS50262"/>
    </source>
</evidence>
<keyword evidence="7" id="KW-0675">Receptor</keyword>
<evidence type="ECO:0000256" key="3">
    <source>
        <dbReference type="ARBA" id="ARBA00022692"/>
    </source>
</evidence>
<evidence type="ECO:0000256" key="7">
    <source>
        <dbReference type="ARBA" id="ARBA00023170"/>
    </source>
</evidence>
<dbReference type="GO" id="GO:0005886">
    <property type="term" value="C:plasma membrane"/>
    <property type="evidence" value="ECO:0007669"/>
    <property type="project" value="UniProtKB-SubCell"/>
</dbReference>
<proteinExistence type="predicted"/>
<keyword evidence="12" id="KW-1185">Reference proteome</keyword>
<protein>
    <recommendedName>
        <fullName evidence="10">G-protein coupled receptors family 1 profile domain-containing protein</fullName>
    </recommendedName>
</protein>
<feature type="transmembrane region" description="Helical" evidence="9">
    <location>
        <begin position="181"/>
        <end position="205"/>
    </location>
</feature>
<comment type="caution">
    <text evidence="11">The sequence shown here is derived from an EMBL/GenBank/DDBJ whole genome shotgun (WGS) entry which is preliminary data.</text>
</comment>
<dbReference type="Gene3D" id="1.20.1070.10">
    <property type="entry name" value="Rhodopsin 7-helix transmembrane proteins"/>
    <property type="match status" value="1"/>
</dbReference>
<keyword evidence="5" id="KW-0297">G-protein coupled receptor</keyword>
<dbReference type="Pfam" id="PF00001">
    <property type="entry name" value="7tm_1"/>
    <property type="match status" value="1"/>
</dbReference>
<evidence type="ECO:0000313" key="12">
    <source>
        <dbReference type="Proteomes" id="UP000663828"/>
    </source>
</evidence>
<evidence type="ECO:0000256" key="8">
    <source>
        <dbReference type="ARBA" id="ARBA00023224"/>
    </source>
</evidence>
<keyword evidence="2" id="KW-1003">Cell membrane</keyword>
<comment type="subcellular location">
    <subcellularLocation>
        <location evidence="1">Cell membrane</location>
        <topology evidence="1">Multi-pass membrane protein</topology>
    </subcellularLocation>
</comment>
<feature type="transmembrane region" description="Helical" evidence="9">
    <location>
        <begin position="136"/>
        <end position="156"/>
    </location>
</feature>
<feature type="transmembrane region" description="Helical" evidence="9">
    <location>
        <begin position="94"/>
        <end position="115"/>
    </location>
</feature>
<evidence type="ECO:0000256" key="6">
    <source>
        <dbReference type="ARBA" id="ARBA00023136"/>
    </source>
</evidence>
<keyword evidence="6 9" id="KW-0472">Membrane</keyword>
<organism evidence="11 12">
    <name type="scientific">Adineta ricciae</name>
    <name type="common">Rotifer</name>
    <dbReference type="NCBI Taxonomy" id="249248"/>
    <lineage>
        <taxon>Eukaryota</taxon>
        <taxon>Metazoa</taxon>
        <taxon>Spiralia</taxon>
        <taxon>Gnathifera</taxon>
        <taxon>Rotifera</taxon>
        <taxon>Eurotatoria</taxon>
        <taxon>Bdelloidea</taxon>
        <taxon>Adinetida</taxon>
        <taxon>Adinetidae</taxon>
        <taxon>Adineta</taxon>
    </lineage>
</organism>
<sequence>MAYSDGYVVQLLMNIPIYLHQYVAPILYVIGNLGNCLTVFIFLKRSWRKNVCVLYFLVCLLSNSIFINASLLGTIFTTGFQIDLTDSNEFLCKFFYYITFLTSIYYPVTLILASIDRLLVSSQNVSVRLYSSKRLAYLNISINTALCIVFSLHLFIKVHIQRIRPTVYKCYYDQSSSYLNFFIYSTLLISVLLPLIMILLSVLAFKNVRRIQAIARQRRQGIRSMNKKDFQLLRCLYVHNIIYIICSALIVIAIGYGLRLKYETSTAVELAIQNFLMGSGVSNGGETCDPQNLP</sequence>
<feature type="domain" description="G-protein coupled receptors family 1 profile" evidence="10">
    <location>
        <begin position="34"/>
        <end position="246"/>
    </location>
</feature>
<feature type="transmembrane region" description="Helical" evidence="9">
    <location>
        <begin position="235"/>
        <end position="258"/>
    </location>
</feature>
<evidence type="ECO:0000256" key="1">
    <source>
        <dbReference type="ARBA" id="ARBA00004651"/>
    </source>
</evidence>
<keyword evidence="8" id="KW-0807">Transducer</keyword>
<dbReference type="PANTHER" id="PTHR24229">
    <property type="entry name" value="NEUROPEPTIDES RECEPTOR"/>
    <property type="match status" value="1"/>
</dbReference>
<name>A0A813SA29_ADIRI</name>
<dbReference type="GO" id="GO:0043005">
    <property type="term" value="C:neuron projection"/>
    <property type="evidence" value="ECO:0007669"/>
    <property type="project" value="TreeGrafter"/>
</dbReference>
<dbReference type="GO" id="GO:0004930">
    <property type="term" value="F:G protein-coupled receptor activity"/>
    <property type="evidence" value="ECO:0007669"/>
    <property type="project" value="UniProtKB-KW"/>
</dbReference>
<dbReference type="PANTHER" id="PTHR24229:SF40">
    <property type="entry name" value="ALLATOSTATIN C RECEPTOR 1-RELATED"/>
    <property type="match status" value="1"/>
</dbReference>
<dbReference type="AlphaFoldDB" id="A0A813SA29"/>
<evidence type="ECO:0000256" key="4">
    <source>
        <dbReference type="ARBA" id="ARBA00022989"/>
    </source>
</evidence>
<keyword evidence="4 9" id="KW-1133">Transmembrane helix</keyword>
<dbReference type="InterPro" id="IPR000276">
    <property type="entry name" value="GPCR_Rhodpsn"/>
</dbReference>
<dbReference type="PROSITE" id="PS50262">
    <property type="entry name" value="G_PROTEIN_RECEP_F1_2"/>
    <property type="match status" value="1"/>
</dbReference>
<dbReference type="EMBL" id="CAJNOR010000089">
    <property type="protein sequence ID" value="CAF0792183.1"/>
    <property type="molecule type" value="Genomic_DNA"/>
</dbReference>
<feature type="transmembrane region" description="Helical" evidence="9">
    <location>
        <begin position="22"/>
        <end position="43"/>
    </location>
</feature>
<dbReference type="CDD" id="cd00637">
    <property type="entry name" value="7tm_classA_rhodopsin-like"/>
    <property type="match status" value="1"/>
</dbReference>
<accession>A0A813SA29</accession>
<gene>
    <name evidence="11" type="ORF">XAT740_LOCUS2539</name>
</gene>
<evidence type="ECO:0000256" key="2">
    <source>
        <dbReference type="ARBA" id="ARBA00022475"/>
    </source>
</evidence>
<evidence type="ECO:0000256" key="9">
    <source>
        <dbReference type="SAM" id="Phobius"/>
    </source>
</evidence>
<feature type="transmembrane region" description="Helical" evidence="9">
    <location>
        <begin position="55"/>
        <end position="82"/>
    </location>
</feature>
<dbReference type="InterPro" id="IPR017452">
    <property type="entry name" value="GPCR_Rhodpsn_7TM"/>
</dbReference>
<evidence type="ECO:0000256" key="5">
    <source>
        <dbReference type="ARBA" id="ARBA00023040"/>
    </source>
</evidence>
<dbReference type="GO" id="GO:0042277">
    <property type="term" value="F:peptide binding"/>
    <property type="evidence" value="ECO:0007669"/>
    <property type="project" value="TreeGrafter"/>
</dbReference>
<reference evidence="11" key="1">
    <citation type="submission" date="2021-02" db="EMBL/GenBank/DDBJ databases">
        <authorList>
            <person name="Nowell W R."/>
        </authorList>
    </citation>
    <scope>NUCLEOTIDE SEQUENCE</scope>
</reference>
<keyword evidence="3 9" id="KW-0812">Transmembrane</keyword>
<evidence type="ECO:0000313" key="11">
    <source>
        <dbReference type="EMBL" id="CAF0792183.1"/>
    </source>
</evidence>
<dbReference type="SUPFAM" id="SSF81321">
    <property type="entry name" value="Family A G protein-coupled receptor-like"/>
    <property type="match status" value="1"/>
</dbReference>
<dbReference type="Proteomes" id="UP000663828">
    <property type="component" value="Unassembled WGS sequence"/>
</dbReference>